<organism evidence="1 2">
    <name type="scientific">Panicum miliaceum</name>
    <name type="common">Proso millet</name>
    <name type="synonym">Broomcorn millet</name>
    <dbReference type="NCBI Taxonomy" id="4540"/>
    <lineage>
        <taxon>Eukaryota</taxon>
        <taxon>Viridiplantae</taxon>
        <taxon>Streptophyta</taxon>
        <taxon>Embryophyta</taxon>
        <taxon>Tracheophyta</taxon>
        <taxon>Spermatophyta</taxon>
        <taxon>Magnoliopsida</taxon>
        <taxon>Liliopsida</taxon>
        <taxon>Poales</taxon>
        <taxon>Poaceae</taxon>
        <taxon>PACMAD clade</taxon>
        <taxon>Panicoideae</taxon>
        <taxon>Panicodae</taxon>
        <taxon>Paniceae</taxon>
        <taxon>Panicinae</taxon>
        <taxon>Panicum</taxon>
        <taxon>Panicum sect. Panicum</taxon>
    </lineage>
</organism>
<accession>A0A3L6QAL6</accession>
<name>A0A3L6QAL6_PANMI</name>
<dbReference type="EMBL" id="PQIB02000013">
    <property type="protein sequence ID" value="RLM75669.1"/>
    <property type="molecule type" value="Genomic_DNA"/>
</dbReference>
<proteinExistence type="predicted"/>
<evidence type="ECO:0000313" key="1">
    <source>
        <dbReference type="EMBL" id="RLM75669.1"/>
    </source>
</evidence>
<keyword evidence="2" id="KW-1185">Reference proteome</keyword>
<protein>
    <submittedName>
        <fullName evidence="1">Uncharacterized protein</fullName>
    </submittedName>
</protein>
<dbReference type="AlphaFoldDB" id="A0A3L6QAL6"/>
<reference evidence="2" key="1">
    <citation type="journal article" date="2019" name="Nat. Commun.">
        <title>The genome of broomcorn millet.</title>
        <authorList>
            <person name="Zou C."/>
            <person name="Miki D."/>
            <person name="Li D."/>
            <person name="Tang Q."/>
            <person name="Xiao L."/>
            <person name="Rajput S."/>
            <person name="Deng P."/>
            <person name="Jia W."/>
            <person name="Huang R."/>
            <person name="Zhang M."/>
            <person name="Sun Y."/>
            <person name="Hu J."/>
            <person name="Fu X."/>
            <person name="Schnable P.S."/>
            <person name="Li F."/>
            <person name="Zhang H."/>
            <person name="Feng B."/>
            <person name="Zhu X."/>
            <person name="Liu R."/>
            <person name="Schnable J.C."/>
            <person name="Zhu J.-K."/>
            <person name="Zhang H."/>
        </authorList>
    </citation>
    <scope>NUCLEOTIDE SEQUENCE [LARGE SCALE GENOMIC DNA]</scope>
</reference>
<gene>
    <name evidence="1" type="ORF">C2845_PM15G12350</name>
</gene>
<comment type="caution">
    <text evidence="1">The sequence shown here is derived from an EMBL/GenBank/DDBJ whole genome shotgun (WGS) entry which is preliminary data.</text>
</comment>
<dbReference type="STRING" id="4540.A0A3L6QAL6"/>
<dbReference type="Proteomes" id="UP000275267">
    <property type="component" value="Unassembled WGS sequence"/>
</dbReference>
<evidence type="ECO:0000313" key="2">
    <source>
        <dbReference type="Proteomes" id="UP000275267"/>
    </source>
</evidence>
<sequence>MRAAVSSPPPHCYSSHRATLLDARHVFDHVPQRRLPPLAACLRAQPAAAATRRPALRSAMSAFAPACRAAASGLVRVGPDSLVARGEAEMEA</sequence>